<reference evidence="1" key="1">
    <citation type="journal article" date="2023" name="Science">
        <title>Genome structures resolve the early diversification of teleost fishes.</title>
        <authorList>
            <person name="Parey E."/>
            <person name="Louis A."/>
            <person name="Montfort J."/>
            <person name="Bouchez O."/>
            <person name="Roques C."/>
            <person name="Iampietro C."/>
            <person name="Lluch J."/>
            <person name="Castinel A."/>
            <person name="Donnadieu C."/>
            <person name="Desvignes T."/>
            <person name="Floi Bucao C."/>
            <person name="Jouanno E."/>
            <person name="Wen M."/>
            <person name="Mejri S."/>
            <person name="Dirks R."/>
            <person name="Jansen H."/>
            <person name="Henkel C."/>
            <person name="Chen W.J."/>
            <person name="Zahm M."/>
            <person name="Cabau C."/>
            <person name="Klopp C."/>
            <person name="Thompson A.W."/>
            <person name="Robinson-Rechavi M."/>
            <person name="Braasch I."/>
            <person name="Lecointre G."/>
            <person name="Bobe J."/>
            <person name="Postlethwait J.H."/>
            <person name="Berthelot C."/>
            <person name="Roest Crollius H."/>
            <person name="Guiguen Y."/>
        </authorList>
    </citation>
    <scope>NUCLEOTIDE SEQUENCE</scope>
    <source>
        <strain evidence="1">NC1722</strain>
    </source>
</reference>
<dbReference type="Gene3D" id="1.10.533.10">
    <property type="entry name" value="Death Domain, Fas"/>
    <property type="match status" value="1"/>
</dbReference>
<dbReference type="AlphaFoldDB" id="A0AAD7S240"/>
<dbReference type="InterPro" id="IPR011029">
    <property type="entry name" value="DEATH-like_dom_sf"/>
</dbReference>
<keyword evidence="2" id="KW-1185">Reference proteome</keyword>
<accession>A0AAD7S240</accession>
<dbReference type="SUPFAM" id="SSF47986">
    <property type="entry name" value="DEATH domain"/>
    <property type="match status" value="1"/>
</dbReference>
<proteinExistence type="predicted"/>
<dbReference type="EMBL" id="JAINUG010000124">
    <property type="protein sequence ID" value="KAJ8394585.1"/>
    <property type="molecule type" value="Genomic_DNA"/>
</dbReference>
<evidence type="ECO:0000313" key="2">
    <source>
        <dbReference type="Proteomes" id="UP001221898"/>
    </source>
</evidence>
<dbReference type="Proteomes" id="UP001221898">
    <property type="component" value="Unassembled WGS sequence"/>
</dbReference>
<protein>
    <recommendedName>
        <fullName evidence="3">CARD domain-containing protein</fullName>
    </recommendedName>
</protein>
<sequence length="174" mass="19278">MMDLQKASQLMQTVIRKGRRTCQLFCKLLESCDPLLCERVAGSSASDSVLETPQPLHIVSQIDRQSMVPTYIINIHDSTLNNCIIGSNNAQRMTTDRQCPPSHNAENARDEAGRCSCRCGQQGSAQSSPAPQSLHVQSSNLEFVIIGDNNTMVVEGVDREEEEEEEEEEEQALV</sequence>
<comment type="caution">
    <text evidence="1">The sequence shown here is derived from an EMBL/GenBank/DDBJ whole genome shotgun (WGS) entry which is preliminary data.</text>
</comment>
<organism evidence="1 2">
    <name type="scientific">Aldrovandia affinis</name>
    <dbReference type="NCBI Taxonomy" id="143900"/>
    <lineage>
        <taxon>Eukaryota</taxon>
        <taxon>Metazoa</taxon>
        <taxon>Chordata</taxon>
        <taxon>Craniata</taxon>
        <taxon>Vertebrata</taxon>
        <taxon>Euteleostomi</taxon>
        <taxon>Actinopterygii</taxon>
        <taxon>Neopterygii</taxon>
        <taxon>Teleostei</taxon>
        <taxon>Notacanthiformes</taxon>
        <taxon>Halosauridae</taxon>
        <taxon>Aldrovandia</taxon>
    </lineage>
</organism>
<evidence type="ECO:0000313" key="1">
    <source>
        <dbReference type="EMBL" id="KAJ8394585.1"/>
    </source>
</evidence>
<evidence type="ECO:0008006" key="3">
    <source>
        <dbReference type="Google" id="ProtNLM"/>
    </source>
</evidence>
<gene>
    <name evidence="1" type="ORF">AAFF_G00043880</name>
</gene>
<name>A0AAD7S240_9TELE</name>